<protein>
    <submittedName>
        <fullName evidence="1">Uncharacterized protein</fullName>
    </submittedName>
</protein>
<comment type="caution">
    <text evidence="1">The sequence shown here is derived from an EMBL/GenBank/DDBJ whole genome shotgun (WGS) entry which is preliminary data.</text>
</comment>
<proteinExistence type="predicted"/>
<evidence type="ECO:0000313" key="1">
    <source>
        <dbReference type="EMBL" id="CAJ1387552.1"/>
    </source>
</evidence>
<dbReference type="Pfam" id="PF18143">
    <property type="entry name" value="HAD_SAK_2"/>
    <property type="match status" value="1"/>
</dbReference>
<accession>A0AA36IJK3</accession>
<dbReference type="EMBL" id="CAUJNA010001535">
    <property type="protein sequence ID" value="CAJ1387552.1"/>
    <property type="molecule type" value="Genomic_DNA"/>
</dbReference>
<keyword evidence="2" id="KW-1185">Reference proteome</keyword>
<organism evidence="1 2">
    <name type="scientific">Effrenium voratum</name>
    <dbReference type="NCBI Taxonomy" id="2562239"/>
    <lineage>
        <taxon>Eukaryota</taxon>
        <taxon>Sar</taxon>
        <taxon>Alveolata</taxon>
        <taxon>Dinophyceae</taxon>
        <taxon>Suessiales</taxon>
        <taxon>Symbiodiniaceae</taxon>
        <taxon>Effrenium</taxon>
    </lineage>
</organism>
<dbReference type="AlphaFoldDB" id="A0AA36IJK3"/>
<reference evidence="1" key="1">
    <citation type="submission" date="2023-08" db="EMBL/GenBank/DDBJ databases">
        <authorList>
            <person name="Chen Y."/>
            <person name="Shah S."/>
            <person name="Dougan E. K."/>
            <person name="Thang M."/>
            <person name="Chan C."/>
        </authorList>
    </citation>
    <scope>NUCLEOTIDE SEQUENCE</scope>
</reference>
<gene>
    <name evidence="1" type="ORF">EVOR1521_LOCUS13610</name>
</gene>
<sequence>MPKLFQAFLESSDTPGAGRHPLLFQDVDGVLNRYVEGTPELDPALLRNLKGTLDSTGADLVLSTQWRKYRDHRLRLQEALQQSGIPAERIVGETPSLCGGPYCRAKEIKEFLTARGELETRWAAVDDVDLSVQDPEFMKGHFVKTDPLRGLTAAKASELQETLKADTEPSRLSFLRAL</sequence>
<name>A0AA36IJK3_9DINO</name>
<dbReference type="Proteomes" id="UP001178507">
    <property type="component" value="Unassembled WGS sequence"/>
</dbReference>
<evidence type="ECO:0000313" key="2">
    <source>
        <dbReference type="Proteomes" id="UP001178507"/>
    </source>
</evidence>